<accession>A0A644UYQ2</accession>
<keyword evidence="1 3" id="KW-0808">Transferase</keyword>
<sequence>MQVTPNKDIETVIIVAGGKGERMQTDIPKQFIELKSKPILMHSIDIFIQYNNQIEVIVVLPESQIENWNLLCKKHAFEVKHQVVAGGSVRFESVKNGLKVTSDSGFIAVHDGVRPLVSRTTIAACFREARASGAAIPVVMPVESIRQIKGDENVSVDRTVFRLVQTPQVFEASILKKAYEQEFNPLFTDDASVVEATGIKISLVDGNQENIKITTPFDLKLAGMML</sequence>
<name>A0A644UYQ2_9ZZZZ</name>
<dbReference type="InterPro" id="IPR029044">
    <property type="entry name" value="Nucleotide-diphossugar_trans"/>
</dbReference>
<dbReference type="EC" id="2.7.7.60" evidence="3"/>
<organism evidence="3">
    <name type="scientific">bioreactor metagenome</name>
    <dbReference type="NCBI Taxonomy" id="1076179"/>
    <lineage>
        <taxon>unclassified sequences</taxon>
        <taxon>metagenomes</taxon>
        <taxon>ecological metagenomes</taxon>
    </lineage>
</organism>
<dbReference type="PANTHER" id="PTHR32125:SF4">
    <property type="entry name" value="2-C-METHYL-D-ERYTHRITOL 4-PHOSPHATE CYTIDYLYLTRANSFERASE, CHLOROPLASTIC"/>
    <property type="match status" value="1"/>
</dbReference>
<proteinExistence type="inferred from homology"/>
<protein>
    <submittedName>
        <fullName evidence="3">2-C-methyl-D-erythritol 4-phosphate cytidylyltransferase</fullName>
        <ecNumber evidence="3">2.7.7.60</ecNumber>
    </submittedName>
</protein>
<evidence type="ECO:0000313" key="3">
    <source>
        <dbReference type="EMBL" id="MPL84216.1"/>
    </source>
</evidence>
<reference evidence="3" key="1">
    <citation type="submission" date="2019-08" db="EMBL/GenBank/DDBJ databases">
        <authorList>
            <person name="Kucharzyk K."/>
            <person name="Murdoch R.W."/>
            <person name="Higgins S."/>
            <person name="Loffler F."/>
        </authorList>
    </citation>
    <scope>NUCLEOTIDE SEQUENCE</scope>
</reference>
<dbReference type="NCBIfam" id="NF001186">
    <property type="entry name" value="PRK00155.2-3"/>
    <property type="match status" value="1"/>
</dbReference>
<dbReference type="Gene3D" id="3.90.550.10">
    <property type="entry name" value="Spore Coat Polysaccharide Biosynthesis Protein SpsA, Chain A"/>
    <property type="match status" value="1"/>
</dbReference>
<dbReference type="PANTHER" id="PTHR32125">
    <property type="entry name" value="2-C-METHYL-D-ERYTHRITOL 4-PHOSPHATE CYTIDYLYLTRANSFERASE, CHLOROPLASTIC"/>
    <property type="match status" value="1"/>
</dbReference>
<evidence type="ECO:0000256" key="1">
    <source>
        <dbReference type="ARBA" id="ARBA00022679"/>
    </source>
</evidence>
<dbReference type="InterPro" id="IPR050088">
    <property type="entry name" value="IspD/TarI_cytidylyltransf_bact"/>
</dbReference>
<gene>
    <name evidence="3" type="primary">ispD_6</name>
    <name evidence="3" type="ORF">SDC9_30180</name>
</gene>
<dbReference type="AlphaFoldDB" id="A0A644UYQ2"/>
<comment type="caution">
    <text evidence="3">The sequence shown here is derived from an EMBL/GenBank/DDBJ whole genome shotgun (WGS) entry which is preliminary data.</text>
</comment>
<dbReference type="CDD" id="cd02516">
    <property type="entry name" value="CDP-ME_synthetase"/>
    <property type="match status" value="1"/>
</dbReference>
<dbReference type="FunFam" id="3.90.550.10:FF:000003">
    <property type="entry name" value="2-C-methyl-D-erythritol 4-phosphate cytidylyltransferase"/>
    <property type="match status" value="1"/>
</dbReference>
<evidence type="ECO:0000256" key="2">
    <source>
        <dbReference type="ARBA" id="ARBA00022695"/>
    </source>
</evidence>
<dbReference type="Pfam" id="PF01128">
    <property type="entry name" value="IspD"/>
    <property type="match status" value="1"/>
</dbReference>
<dbReference type="InterPro" id="IPR001228">
    <property type="entry name" value="IspD"/>
</dbReference>
<dbReference type="NCBIfam" id="TIGR00453">
    <property type="entry name" value="ispD"/>
    <property type="match status" value="1"/>
</dbReference>
<dbReference type="SUPFAM" id="SSF53448">
    <property type="entry name" value="Nucleotide-diphospho-sugar transferases"/>
    <property type="match status" value="1"/>
</dbReference>
<dbReference type="InterPro" id="IPR034683">
    <property type="entry name" value="IspD/TarI"/>
</dbReference>
<dbReference type="EMBL" id="VSSQ01000187">
    <property type="protein sequence ID" value="MPL84216.1"/>
    <property type="molecule type" value="Genomic_DNA"/>
</dbReference>
<dbReference type="GO" id="GO:0008299">
    <property type="term" value="P:isoprenoid biosynthetic process"/>
    <property type="evidence" value="ECO:0007669"/>
    <property type="project" value="InterPro"/>
</dbReference>
<keyword evidence="2 3" id="KW-0548">Nucleotidyltransferase</keyword>
<dbReference type="HAMAP" id="MF_00108">
    <property type="entry name" value="IspD"/>
    <property type="match status" value="1"/>
</dbReference>
<dbReference type="GO" id="GO:0050518">
    <property type="term" value="F:2-C-methyl-D-erythritol 4-phosphate cytidylyltransferase activity"/>
    <property type="evidence" value="ECO:0007669"/>
    <property type="project" value="UniProtKB-EC"/>
</dbReference>